<protein>
    <submittedName>
        <fullName evidence="2">Uncharacterized protein</fullName>
    </submittedName>
</protein>
<evidence type="ECO:0000313" key="3">
    <source>
        <dbReference type="Proteomes" id="UP000007129"/>
    </source>
</evidence>
<feature type="transmembrane region" description="Helical" evidence="1">
    <location>
        <begin position="123"/>
        <end position="142"/>
    </location>
</feature>
<dbReference type="eggNOG" id="ENOG502SW7X">
    <property type="taxonomic scope" value="Eukaryota"/>
</dbReference>
<evidence type="ECO:0000256" key="1">
    <source>
        <dbReference type="SAM" id="Phobius"/>
    </source>
</evidence>
<keyword evidence="1" id="KW-1133">Transmembrane helix</keyword>
<dbReference type="InParanoid" id="K2QWL0"/>
<reference evidence="2 3" key="1">
    <citation type="journal article" date="2012" name="BMC Genomics">
        <title>Tools to kill: Genome of one of the most destructive plant pathogenic fungi Macrophomina phaseolina.</title>
        <authorList>
            <person name="Islam M.S."/>
            <person name="Haque M.S."/>
            <person name="Islam M.M."/>
            <person name="Emdad E.M."/>
            <person name="Halim A."/>
            <person name="Hossen Q.M.M."/>
            <person name="Hossain M.Z."/>
            <person name="Ahmed B."/>
            <person name="Rahim S."/>
            <person name="Rahman M.S."/>
            <person name="Alam M.M."/>
            <person name="Hou S."/>
            <person name="Wan X."/>
            <person name="Saito J.A."/>
            <person name="Alam M."/>
        </authorList>
    </citation>
    <scope>NUCLEOTIDE SEQUENCE [LARGE SCALE GENOMIC DNA]</scope>
    <source>
        <strain evidence="2 3">MS6</strain>
    </source>
</reference>
<keyword evidence="1" id="KW-0472">Membrane</keyword>
<name>K2QWL0_MACPH</name>
<gene>
    <name evidence="2" type="ORF">MPH_08659</name>
</gene>
<evidence type="ECO:0000313" key="2">
    <source>
        <dbReference type="EMBL" id="EKG14206.1"/>
    </source>
</evidence>
<proteinExistence type="predicted"/>
<dbReference type="EMBL" id="AHHD01000365">
    <property type="protein sequence ID" value="EKG14206.1"/>
    <property type="molecule type" value="Genomic_DNA"/>
</dbReference>
<keyword evidence="1" id="KW-0812">Transmembrane</keyword>
<dbReference type="HOGENOM" id="CLU_1409028_0_0_1"/>
<dbReference type="AlphaFoldDB" id="K2QWL0"/>
<dbReference type="OrthoDB" id="4596934at2759"/>
<organism evidence="2 3">
    <name type="scientific">Macrophomina phaseolina (strain MS6)</name>
    <name type="common">Charcoal rot fungus</name>
    <dbReference type="NCBI Taxonomy" id="1126212"/>
    <lineage>
        <taxon>Eukaryota</taxon>
        <taxon>Fungi</taxon>
        <taxon>Dikarya</taxon>
        <taxon>Ascomycota</taxon>
        <taxon>Pezizomycotina</taxon>
        <taxon>Dothideomycetes</taxon>
        <taxon>Dothideomycetes incertae sedis</taxon>
        <taxon>Botryosphaeriales</taxon>
        <taxon>Botryosphaeriaceae</taxon>
        <taxon>Macrophomina</taxon>
    </lineage>
</organism>
<accession>K2QWL0</accession>
<dbReference type="VEuPathDB" id="FungiDB:MPH_08659"/>
<comment type="caution">
    <text evidence="2">The sequence shown here is derived from an EMBL/GenBank/DDBJ whole genome shotgun (WGS) entry which is preliminary data.</text>
</comment>
<sequence>MAVAGNCEHSFKMVKSDNSLIHWICNMCHSGPHWFIFECQRCKLKTCRPCSSKALASCADLHSLIAAASRDACRAERSTRSANTVAEHHLSSSFFNFLSIQYPRRSRRSSAAPEPRALHHNRIGSVSTGGYLFLAASIFFFFPHLRQKSNLLDFSGTALDILDRKGALCTRWRMGSGDFAKILLAFLALAWLA</sequence>
<dbReference type="Proteomes" id="UP000007129">
    <property type="component" value="Unassembled WGS sequence"/>
</dbReference>